<proteinExistence type="predicted"/>
<sequence length="176" mass="20335">MRIITGKYKGRPLQTVEGHTTRPTSAFNRELVFSVYQDYTDKRVLDLYAGTGYFGLEALSRGAIWVDFVEFAIPALTVILKNVQNLGCSDFCHIWRKNVFAFLRSTEEKWDVIFLDPPYNKRLLNPTLELIFDRDLLNPEGTVIAEHSPEETVADIYKDRIINFKEGKTTCFTFLQ</sequence>
<dbReference type="EMBL" id="SMOG01000001">
    <property type="protein sequence ID" value="TDF74512.1"/>
    <property type="molecule type" value="Genomic_DNA"/>
</dbReference>
<protein>
    <submittedName>
        <fullName evidence="1">16S rRNA (Guanine(966)-N(2))-methyltransferase RsmD</fullName>
        <ecNumber evidence="1">2.1.1.171</ecNumber>
    </submittedName>
</protein>
<comment type="caution">
    <text evidence="1">The sequence shown here is derived from an EMBL/GenBank/DDBJ whole genome shotgun (WGS) entry which is preliminary data.</text>
</comment>
<dbReference type="Proteomes" id="UP000294588">
    <property type="component" value="Unassembled WGS sequence"/>
</dbReference>
<organism evidence="1 2">
    <name type="scientific">Candidatus Syntrophosphaera thermopropionivorans</name>
    <dbReference type="NCBI Taxonomy" id="2593015"/>
    <lineage>
        <taxon>Bacteria</taxon>
        <taxon>Pseudomonadati</taxon>
        <taxon>Candidatus Cloacimonadota</taxon>
        <taxon>Candidatus Cloacimonadia</taxon>
        <taxon>Candidatus Cloacimonadales</taxon>
        <taxon>Candidatus Cloacimonadaceae</taxon>
        <taxon>Candidatus Syntrophosphaera</taxon>
    </lineage>
</organism>
<evidence type="ECO:0000313" key="1">
    <source>
        <dbReference type="EMBL" id="TDF74512.1"/>
    </source>
</evidence>
<keyword evidence="1" id="KW-0808">Transferase</keyword>
<gene>
    <name evidence="1" type="primary">rsmD</name>
    <name evidence="1" type="ORF">E0946_00015</name>
</gene>
<name>A0AC61QKQ7_9BACT</name>
<keyword evidence="1" id="KW-0489">Methyltransferase</keyword>
<keyword evidence="2" id="KW-1185">Reference proteome</keyword>
<reference evidence="1" key="1">
    <citation type="submission" date="2019-03" db="EMBL/GenBank/DDBJ databases">
        <title>Candidatus Syntrophosphaera thermopropionivorans: a novel player in syntrophic propionate oxidation during anaerobic digestion.</title>
        <authorList>
            <person name="Dyksma S."/>
        </authorList>
    </citation>
    <scope>NUCLEOTIDE SEQUENCE</scope>
    <source>
        <strain evidence="1">W5</strain>
    </source>
</reference>
<dbReference type="EC" id="2.1.1.171" evidence="1"/>
<accession>A0AC61QKQ7</accession>
<evidence type="ECO:0000313" key="2">
    <source>
        <dbReference type="Proteomes" id="UP000294588"/>
    </source>
</evidence>